<evidence type="ECO:0000256" key="2">
    <source>
        <dbReference type="SAM" id="SignalP"/>
    </source>
</evidence>
<dbReference type="RefSeq" id="WP_373654889.1">
    <property type="nucleotide sequence ID" value="NZ_JBGUAW010000003.1"/>
</dbReference>
<reference evidence="4 5" key="1">
    <citation type="submission" date="2024-08" db="EMBL/GenBank/DDBJ databases">
        <title>Whole-genome sequencing of halo(alkali)philic microorganisms from hypersaline lakes.</title>
        <authorList>
            <person name="Sorokin D.Y."/>
            <person name="Merkel A.Y."/>
            <person name="Messina E."/>
            <person name="Yakimov M."/>
        </authorList>
    </citation>
    <scope>NUCLEOTIDE SEQUENCE [LARGE SCALE GENOMIC DNA]</scope>
    <source>
        <strain evidence="4 5">Cl-TMA</strain>
    </source>
</reference>
<dbReference type="Gene3D" id="3.40.50.410">
    <property type="entry name" value="von Willebrand factor, type A domain"/>
    <property type="match status" value="1"/>
</dbReference>
<feature type="domain" description="VWFA" evidence="3">
    <location>
        <begin position="376"/>
        <end position="562"/>
    </location>
</feature>
<dbReference type="Proteomes" id="UP001575181">
    <property type="component" value="Unassembled WGS sequence"/>
</dbReference>
<name>A0ABV4TVD0_9GAMM</name>
<gene>
    <name evidence="4" type="ORF">ACERLL_04615</name>
</gene>
<dbReference type="CDD" id="cd00198">
    <property type="entry name" value="vWFA"/>
    <property type="match status" value="1"/>
</dbReference>
<dbReference type="InterPro" id="IPR002035">
    <property type="entry name" value="VWF_A"/>
</dbReference>
<evidence type="ECO:0000256" key="1">
    <source>
        <dbReference type="SAM" id="MobiDB-lite"/>
    </source>
</evidence>
<dbReference type="InterPro" id="IPR013229">
    <property type="entry name" value="PEGA"/>
</dbReference>
<feature type="compositionally biased region" description="Basic and acidic residues" evidence="1">
    <location>
        <begin position="587"/>
        <end position="599"/>
    </location>
</feature>
<sequence>MLGSKPWCAKFLWIGALLGAISIAATKPAEASTLVEAVAGGRVGEFVPEDPDVPLGDGATVNVTAKLKVTTLLGEPIVACSAIWRLVSVTVNGKKYDPAGMPADVVQEASLYGVDGLFTLGFYGAQPRGYDLDNHQYSITCDLGAMGPPDGKTVSYNVAGSPDWSDLLIDSKVIGNLPVYTERSALTDRTIPADQAKSFLRHFSEPEFPLGSHGVPRVSKYLDLIEARIHLGAIRSHIERNGKRSVDGGQGFAPSRAKQREGLRARHGSAAPDSLPNDLDGAVDKMVKAMGGTGRLVIRSNVRDDEAFIDGKSVGATGPDPHRVKAGEYTVRVEKAGRPPWQSTVQVRPGKTTRVMARLHEPSGGGGTRGDQPRGSVLFLVDTSGSMGGDKIEAARRAAIDQGRRVIDSGGEVSILAFSGSSCDAPIQARMAFTTDKGKLAHFVRSMGAGGGTPLGGALPVANREMAAHRSQSSLNQMIVVLADGSDDCGTAKANLRKLSDEGVVFRHEAIGLGVEGGSEAARQLETVANMTGGAYRSAGGASDLEKIFEKTISTMELLNMLGQFGSQNGGKPEGQREGASGASDGVKQREKILDSIEY</sequence>
<accession>A0ABV4TVD0</accession>
<dbReference type="Pfam" id="PF00092">
    <property type="entry name" value="VWA"/>
    <property type="match status" value="1"/>
</dbReference>
<dbReference type="InterPro" id="IPR036465">
    <property type="entry name" value="vWFA_dom_sf"/>
</dbReference>
<dbReference type="EMBL" id="JBGUAW010000003">
    <property type="protein sequence ID" value="MFA9460101.1"/>
    <property type="molecule type" value="Genomic_DNA"/>
</dbReference>
<evidence type="ECO:0000259" key="3">
    <source>
        <dbReference type="PROSITE" id="PS50234"/>
    </source>
</evidence>
<feature type="signal peptide" evidence="2">
    <location>
        <begin position="1"/>
        <end position="31"/>
    </location>
</feature>
<dbReference type="SMART" id="SM00327">
    <property type="entry name" value="VWA"/>
    <property type="match status" value="1"/>
</dbReference>
<feature type="region of interest" description="Disordered" evidence="1">
    <location>
        <begin position="564"/>
        <end position="599"/>
    </location>
</feature>
<evidence type="ECO:0000313" key="5">
    <source>
        <dbReference type="Proteomes" id="UP001575181"/>
    </source>
</evidence>
<feature type="chain" id="PRO_5045768983" evidence="2">
    <location>
        <begin position="32"/>
        <end position="599"/>
    </location>
</feature>
<keyword evidence="5" id="KW-1185">Reference proteome</keyword>
<evidence type="ECO:0000313" key="4">
    <source>
        <dbReference type="EMBL" id="MFA9460101.1"/>
    </source>
</evidence>
<dbReference type="Pfam" id="PF08308">
    <property type="entry name" value="PEGA"/>
    <property type="match status" value="1"/>
</dbReference>
<keyword evidence="2" id="KW-0732">Signal</keyword>
<dbReference type="SUPFAM" id="SSF53300">
    <property type="entry name" value="vWA-like"/>
    <property type="match status" value="1"/>
</dbReference>
<proteinExistence type="predicted"/>
<dbReference type="PROSITE" id="PS50234">
    <property type="entry name" value="VWFA"/>
    <property type="match status" value="1"/>
</dbReference>
<comment type="caution">
    <text evidence="4">The sequence shown here is derived from an EMBL/GenBank/DDBJ whole genome shotgun (WGS) entry which is preliminary data.</text>
</comment>
<protein>
    <submittedName>
        <fullName evidence="4">VWA domain-containing protein</fullName>
    </submittedName>
</protein>
<feature type="region of interest" description="Disordered" evidence="1">
    <location>
        <begin position="242"/>
        <end position="278"/>
    </location>
</feature>
<organism evidence="4 5">
    <name type="scientific">Thiohalorhabdus methylotrophus</name>
    <dbReference type="NCBI Taxonomy" id="3242694"/>
    <lineage>
        <taxon>Bacteria</taxon>
        <taxon>Pseudomonadati</taxon>
        <taxon>Pseudomonadota</taxon>
        <taxon>Gammaproteobacteria</taxon>
        <taxon>Thiohalorhabdales</taxon>
        <taxon>Thiohalorhabdaceae</taxon>
        <taxon>Thiohalorhabdus</taxon>
    </lineage>
</organism>